<reference evidence="2" key="2">
    <citation type="submission" date="2020-09" db="EMBL/GenBank/DDBJ databases">
        <authorList>
            <person name="Sun Q."/>
            <person name="Ohkuma M."/>
        </authorList>
    </citation>
    <scope>NUCLEOTIDE SEQUENCE</scope>
    <source>
        <strain evidence="2">JCM 30078</strain>
    </source>
</reference>
<evidence type="ECO:0000313" key="3">
    <source>
        <dbReference type="Proteomes" id="UP000635983"/>
    </source>
</evidence>
<evidence type="ECO:0000256" key="1">
    <source>
        <dbReference type="SAM" id="Phobius"/>
    </source>
</evidence>
<proteinExistence type="predicted"/>
<comment type="caution">
    <text evidence="2">The sequence shown here is derived from an EMBL/GenBank/DDBJ whole genome shotgun (WGS) entry which is preliminary data.</text>
</comment>
<dbReference type="EMBL" id="BMPO01000009">
    <property type="protein sequence ID" value="GGK07174.1"/>
    <property type="molecule type" value="Genomic_DNA"/>
</dbReference>
<keyword evidence="1" id="KW-0472">Membrane</keyword>
<keyword evidence="1" id="KW-1133">Transmembrane helix</keyword>
<keyword evidence="1" id="KW-0812">Transmembrane</keyword>
<dbReference type="RefSeq" id="WP_188985331.1">
    <property type="nucleotide sequence ID" value="NZ_BMPO01000009.1"/>
</dbReference>
<name>A0A917V188_9PSED</name>
<feature type="transmembrane region" description="Helical" evidence="1">
    <location>
        <begin position="20"/>
        <end position="38"/>
    </location>
</feature>
<sequence length="146" mass="16535">MKEDVMRHWRAFSPEHRRLAVGAVVIVMLALVLVMRSLNAGAPGARGVDRDVTWNEIWSDLQRLRVAEPMTAEAWRRALPDLAITDAVYDDPLWSLTGSASELADVDAFRAWARERGWYVQQARIVARERVHFSLTLSAALVRNTP</sequence>
<organism evidence="2 3">
    <name type="scientific">Pseudomonas matsuisoli</name>
    <dbReference type="NCBI Taxonomy" id="1515666"/>
    <lineage>
        <taxon>Bacteria</taxon>
        <taxon>Pseudomonadati</taxon>
        <taxon>Pseudomonadota</taxon>
        <taxon>Gammaproteobacteria</taxon>
        <taxon>Pseudomonadales</taxon>
        <taxon>Pseudomonadaceae</taxon>
        <taxon>Pseudomonas</taxon>
    </lineage>
</organism>
<accession>A0A917V188</accession>
<gene>
    <name evidence="2" type="ORF">GCM10009304_36740</name>
</gene>
<dbReference type="Proteomes" id="UP000635983">
    <property type="component" value="Unassembled WGS sequence"/>
</dbReference>
<keyword evidence="3" id="KW-1185">Reference proteome</keyword>
<dbReference type="AlphaFoldDB" id="A0A917V188"/>
<reference evidence="2" key="1">
    <citation type="journal article" date="2014" name="Int. J. Syst. Evol. Microbiol.">
        <title>Complete genome sequence of Corynebacterium casei LMG S-19264T (=DSM 44701T), isolated from a smear-ripened cheese.</title>
        <authorList>
            <consortium name="US DOE Joint Genome Institute (JGI-PGF)"/>
            <person name="Walter F."/>
            <person name="Albersmeier A."/>
            <person name="Kalinowski J."/>
            <person name="Ruckert C."/>
        </authorList>
    </citation>
    <scope>NUCLEOTIDE SEQUENCE</scope>
    <source>
        <strain evidence="2">JCM 30078</strain>
    </source>
</reference>
<protein>
    <submittedName>
        <fullName evidence="2">Uncharacterized protein</fullName>
    </submittedName>
</protein>
<evidence type="ECO:0000313" key="2">
    <source>
        <dbReference type="EMBL" id="GGK07174.1"/>
    </source>
</evidence>